<dbReference type="GO" id="GO:0006355">
    <property type="term" value="P:regulation of DNA-templated transcription"/>
    <property type="evidence" value="ECO:0007669"/>
    <property type="project" value="TreeGrafter"/>
</dbReference>
<dbReference type="GO" id="GO:0000156">
    <property type="term" value="F:phosphorelay response regulator activity"/>
    <property type="evidence" value="ECO:0007669"/>
    <property type="project" value="TreeGrafter"/>
</dbReference>
<sequence>MQPAQPPQKSGLPVVLVVDDEPAIVNLCGAVLGQAGFHVLKATGSPEALKICAQHDGSIDLLLTDLVLPPPDFQLASADNQFPHVHGHELAARAAMTRQGLRVALMSGNPDHELAAHGIQRSTLPFIKKPFANSELVAFVRSVLTKPGPVLRKSEPGNDTSEVDWFD</sequence>
<dbReference type="InterPro" id="IPR001789">
    <property type="entry name" value="Sig_transdc_resp-reg_receiver"/>
</dbReference>
<name>A0A0K2GGH4_NITMO</name>
<dbReference type="Pfam" id="PF00072">
    <property type="entry name" value="Response_reg"/>
    <property type="match status" value="1"/>
</dbReference>
<dbReference type="STRING" id="42253.NITMOv2_3668"/>
<dbReference type="KEGG" id="nmv:NITMOv2_3668"/>
<dbReference type="PROSITE" id="PS50110">
    <property type="entry name" value="RESPONSE_REGULATORY"/>
    <property type="match status" value="1"/>
</dbReference>
<evidence type="ECO:0000256" key="1">
    <source>
        <dbReference type="ARBA" id="ARBA00022553"/>
    </source>
</evidence>
<keyword evidence="9" id="KW-1185">Reference proteome</keyword>
<evidence type="ECO:0000259" key="7">
    <source>
        <dbReference type="PROSITE" id="PS50110"/>
    </source>
</evidence>
<dbReference type="GO" id="GO:0000976">
    <property type="term" value="F:transcription cis-regulatory region binding"/>
    <property type="evidence" value="ECO:0007669"/>
    <property type="project" value="TreeGrafter"/>
</dbReference>
<dbReference type="SUPFAM" id="SSF52172">
    <property type="entry name" value="CheY-like"/>
    <property type="match status" value="1"/>
</dbReference>
<dbReference type="AlphaFoldDB" id="A0A0K2GGH4"/>
<evidence type="ECO:0000313" key="9">
    <source>
        <dbReference type="Proteomes" id="UP000069205"/>
    </source>
</evidence>
<keyword evidence="3" id="KW-0805">Transcription regulation</keyword>
<evidence type="ECO:0000313" key="8">
    <source>
        <dbReference type="EMBL" id="ALA60060.1"/>
    </source>
</evidence>
<proteinExistence type="predicted"/>
<protein>
    <submittedName>
        <fullName evidence="8">Putative Response Regulator</fullName>
    </submittedName>
</protein>
<dbReference type="RefSeq" id="WP_053380972.1">
    <property type="nucleotide sequence ID" value="NZ_CP011801.1"/>
</dbReference>
<evidence type="ECO:0000256" key="2">
    <source>
        <dbReference type="ARBA" id="ARBA00023012"/>
    </source>
</evidence>
<reference evidence="8 9" key="1">
    <citation type="journal article" date="2015" name="Proc. Natl. Acad. Sci. U.S.A.">
        <title>Expanded metabolic versatility of ubiquitous nitrite-oxidizing bacteria from the genus Nitrospira.</title>
        <authorList>
            <person name="Koch H."/>
            <person name="Lucker S."/>
            <person name="Albertsen M."/>
            <person name="Kitzinger K."/>
            <person name="Herbold C."/>
            <person name="Spieck E."/>
            <person name="Nielsen P.H."/>
            <person name="Wagner M."/>
            <person name="Daims H."/>
        </authorList>
    </citation>
    <scope>NUCLEOTIDE SEQUENCE [LARGE SCALE GENOMIC DNA]</scope>
    <source>
        <strain evidence="8 9">NSP M-1</strain>
    </source>
</reference>
<accession>A0A0K2GGH4</accession>
<dbReference type="Proteomes" id="UP000069205">
    <property type="component" value="Chromosome"/>
</dbReference>
<evidence type="ECO:0000256" key="3">
    <source>
        <dbReference type="ARBA" id="ARBA00023015"/>
    </source>
</evidence>
<dbReference type="Gene3D" id="3.40.50.2300">
    <property type="match status" value="1"/>
</dbReference>
<evidence type="ECO:0000256" key="5">
    <source>
        <dbReference type="ARBA" id="ARBA00023163"/>
    </source>
</evidence>
<evidence type="ECO:0000256" key="6">
    <source>
        <dbReference type="PROSITE-ProRule" id="PRU00169"/>
    </source>
</evidence>
<keyword evidence="4" id="KW-0238">DNA-binding</keyword>
<keyword evidence="5" id="KW-0804">Transcription</keyword>
<organism evidence="8 9">
    <name type="scientific">Nitrospira moscoviensis</name>
    <dbReference type="NCBI Taxonomy" id="42253"/>
    <lineage>
        <taxon>Bacteria</taxon>
        <taxon>Pseudomonadati</taxon>
        <taxon>Nitrospirota</taxon>
        <taxon>Nitrospiria</taxon>
        <taxon>Nitrospirales</taxon>
        <taxon>Nitrospiraceae</taxon>
        <taxon>Nitrospira</taxon>
    </lineage>
</organism>
<dbReference type="GO" id="GO:0005829">
    <property type="term" value="C:cytosol"/>
    <property type="evidence" value="ECO:0007669"/>
    <property type="project" value="TreeGrafter"/>
</dbReference>
<keyword evidence="2" id="KW-0902">Two-component regulatory system</keyword>
<feature type="domain" description="Response regulatory" evidence="7">
    <location>
        <begin position="14"/>
        <end position="144"/>
    </location>
</feature>
<dbReference type="PANTHER" id="PTHR48111:SF1">
    <property type="entry name" value="TWO-COMPONENT RESPONSE REGULATOR ORR33"/>
    <property type="match status" value="1"/>
</dbReference>
<dbReference type="SMART" id="SM00448">
    <property type="entry name" value="REC"/>
    <property type="match status" value="1"/>
</dbReference>
<dbReference type="InterPro" id="IPR011006">
    <property type="entry name" value="CheY-like_superfamily"/>
</dbReference>
<keyword evidence="1 6" id="KW-0597">Phosphoprotein</keyword>
<dbReference type="InterPro" id="IPR039420">
    <property type="entry name" value="WalR-like"/>
</dbReference>
<dbReference type="GO" id="GO:0032993">
    <property type="term" value="C:protein-DNA complex"/>
    <property type="evidence" value="ECO:0007669"/>
    <property type="project" value="TreeGrafter"/>
</dbReference>
<gene>
    <name evidence="8" type="ORF">NITMOv2_3668</name>
</gene>
<dbReference type="PATRIC" id="fig|42253.5.peg.3621"/>
<dbReference type="EMBL" id="CP011801">
    <property type="protein sequence ID" value="ALA60060.1"/>
    <property type="molecule type" value="Genomic_DNA"/>
</dbReference>
<dbReference type="PANTHER" id="PTHR48111">
    <property type="entry name" value="REGULATOR OF RPOS"/>
    <property type="match status" value="1"/>
</dbReference>
<evidence type="ECO:0000256" key="4">
    <source>
        <dbReference type="ARBA" id="ARBA00023125"/>
    </source>
</evidence>
<feature type="modified residue" description="4-aspartylphosphate" evidence="6">
    <location>
        <position position="65"/>
    </location>
</feature>